<evidence type="ECO:0000313" key="2">
    <source>
        <dbReference type="EMBL" id="SEO86680.1"/>
    </source>
</evidence>
<proteinExistence type="predicted"/>
<reference evidence="3" key="1">
    <citation type="submission" date="2016-10" db="EMBL/GenBank/DDBJ databases">
        <authorList>
            <person name="Varghese N."/>
            <person name="Submissions S."/>
        </authorList>
    </citation>
    <scope>NUCLEOTIDE SEQUENCE [LARGE SCALE GENOMIC DNA]</scope>
    <source>
        <strain evidence="3">DSM 44993</strain>
    </source>
</reference>
<feature type="transmembrane region" description="Helical" evidence="1">
    <location>
        <begin position="6"/>
        <end position="29"/>
    </location>
</feature>
<dbReference type="EMBL" id="FOEF01000002">
    <property type="protein sequence ID" value="SEO86680.1"/>
    <property type="molecule type" value="Genomic_DNA"/>
</dbReference>
<evidence type="ECO:0000256" key="1">
    <source>
        <dbReference type="SAM" id="Phobius"/>
    </source>
</evidence>
<dbReference type="Proteomes" id="UP000198582">
    <property type="component" value="Unassembled WGS sequence"/>
</dbReference>
<dbReference type="AlphaFoldDB" id="A0A1H8T6P3"/>
<evidence type="ECO:0008006" key="4">
    <source>
        <dbReference type="Google" id="ProtNLM"/>
    </source>
</evidence>
<keyword evidence="1" id="KW-1133">Transmembrane helix</keyword>
<keyword evidence="1" id="KW-0472">Membrane</keyword>
<dbReference type="STRING" id="394193.SAMN04489732_102458"/>
<gene>
    <name evidence="2" type="ORF">SAMN04489732_102458</name>
</gene>
<evidence type="ECO:0000313" key="3">
    <source>
        <dbReference type="Proteomes" id="UP000198582"/>
    </source>
</evidence>
<keyword evidence="3" id="KW-1185">Reference proteome</keyword>
<accession>A0A1H8T6P3</accession>
<name>A0A1H8T6P3_9PSEU</name>
<dbReference type="RefSeq" id="WP_177231214.1">
    <property type="nucleotide sequence ID" value="NZ_FOEF01000002.1"/>
</dbReference>
<keyword evidence="1" id="KW-0812">Transmembrane</keyword>
<organism evidence="2 3">
    <name type="scientific">Amycolatopsis saalfeldensis</name>
    <dbReference type="NCBI Taxonomy" id="394193"/>
    <lineage>
        <taxon>Bacteria</taxon>
        <taxon>Bacillati</taxon>
        <taxon>Actinomycetota</taxon>
        <taxon>Actinomycetes</taxon>
        <taxon>Pseudonocardiales</taxon>
        <taxon>Pseudonocardiaceae</taxon>
        <taxon>Amycolatopsis</taxon>
    </lineage>
</organism>
<sequence>MSDFAWSLLLVGLCVLFALVLRPLQWWIIRSDLRRQRSQHAGTTANAPAAPAPR</sequence>
<protein>
    <recommendedName>
        <fullName evidence="4">Cellulose biosynthesis protein BcsF</fullName>
    </recommendedName>
</protein>